<protein>
    <submittedName>
        <fullName evidence="1">Uncharacterized protein</fullName>
    </submittedName>
</protein>
<evidence type="ECO:0000313" key="2">
    <source>
        <dbReference type="Proteomes" id="UP000440004"/>
    </source>
</evidence>
<comment type="caution">
    <text evidence="1">The sequence shown here is derived from an EMBL/GenBank/DDBJ whole genome shotgun (WGS) entry which is preliminary data.</text>
</comment>
<dbReference type="AlphaFoldDB" id="A0A6A7KC61"/>
<name>A0A6A7KC61_9FIRM</name>
<evidence type="ECO:0000313" key="1">
    <source>
        <dbReference type="EMBL" id="MPW26767.1"/>
    </source>
</evidence>
<keyword evidence="2" id="KW-1185">Reference proteome</keyword>
<gene>
    <name evidence="1" type="ORF">GC105_13325</name>
</gene>
<sequence length="106" mass="12403">MLINRRNAGIIIIKYRGKGKIRFTFPISLYSFSELFEAFKDLLEVMTFIFPKQNKIIINKVLNETGLPFSNIIEMIHQILSELKLLRGTTLLEVDFDEVYIKVSVY</sequence>
<organism evidence="1 2">
    <name type="scientific">Alkalibaculum sporogenes</name>
    <dbReference type="NCBI Taxonomy" id="2655001"/>
    <lineage>
        <taxon>Bacteria</taxon>
        <taxon>Bacillati</taxon>
        <taxon>Bacillota</taxon>
        <taxon>Clostridia</taxon>
        <taxon>Eubacteriales</taxon>
        <taxon>Eubacteriaceae</taxon>
        <taxon>Alkalibaculum</taxon>
    </lineage>
</organism>
<proteinExistence type="predicted"/>
<dbReference type="Proteomes" id="UP000440004">
    <property type="component" value="Unassembled WGS sequence"/>
</dbReference>
<dbReference type="RefSeq" id="WP_152805690.1">
    <property type="nucleotide sequence ID" value="NZ_WHNX01000026.1"/>
</dbReference>
<reference evidence="1 2" key="1">
    <citation type="submission" date="2019-10" db="EMBL/GenBank/DDBJ databases">
        <title>Alkalibaculum tamaniensis sp.nov., a new alkaliphilic acetogen, isolated on methoxylated aromatics from a mud volcano.</title>
        <authorList>
            <person name="Khomyakova M.A."/>
            <person name="Merkel A.Y."/>
            <person name="Bonch-Osmolovskaya E.A."/>
            <person name="Slobodkin A.I."/>
        </authorList>
    </citation>
    <scope>NUCLEOTIDE SEQUENCE [LARGE SCALE GENOMIC DNA]</scope>
    <source>
        <strain evidence="1 2">M08DMB</strain>
    </source>
</reference>
<dbReference type="EMBL" id="WHNX01000026">
    <property type="protein sequence ID" value="MPW26767.1"/>
    <property type="molecule type" value="Genomic_DNA"/>
</dbReference>
<accession>A0A6A7KC61</accession>